<comment type="caution">
    <text evidence="2">The sequence shown here is derived from an EMBL/GenBank/DDBJ whole genome shotgun (WGS) entry which is preliminary data.</text>
</comment>
<keyword evidence="3" id="KW-1185">Reference proteome</keyword>
<keyword evidence="1" id="KW-0732">Signal</keyword>
<dbReference type="AlphaFoldDB" id="A0A7W9P8G6"/>
<gene>
    <name evidence="2" type="ORF">BJY24_000157</name>
</gene>
<dbReference type="Proteomes" id="UP000540412">
    <property type="component" value="Unassembled WGS sequence"/>
</dbReference>
<dbReference type="RefSeq" id="WP_040749322.1">
    <property type="nucleotide sequence ID" value="NZ_JACHIT010000001.1"/>
</dbReference>
<protein>
    <recommendedName>
        <fullName evidence="4">Ig-like domain-containing protein</fullName>
    </recommendedName>
</protein>
<accession>A0A7W9P8G6</accession>
<evidence type="ECO:0008006" key="4">
    <source>
        <dbReference type="Google" id="ProtNLM"/>
    </source>
</evidence>
<evidence type="ECO:0000256" key="1">
    <source>
        <dbReference type="SAM" id="SignalP"/>
    </source>
</evidence>
<feature type="signal peptide" evidence="1">
    <location>
        <begin position="1"/>
        <end position="28"/>
    </location>
</feature>
<sequence>MSYRAVRTAGLVLGSAGIVLLGTASASASTRLDVNGQAVQGCKTTVTATTSSSNPMHMDFYDDEIYLGRVQVTNQDGKMRADVDWTPGTTGDHVITARAVGSYIAPEDQVSTLYVRVSTGTDLGSSCVPMPLG</sequence>
<organism evidence="2 3">
    <name type="scientific">Nocardia transvalensis</name>
    <dbReference type="NCBI Taxonomy" id="37333"/>
    <lineage>
        <taxon>Bacteria</taxon>
        <taxon>Bacillati</taxon>
        <taxon>Actinomycetota</taxon>
        <taxon>Actinomycetes</taxon>
        <taxon>Mycobacteriales</taxon>
        <taxon>Nocardiaceae</taxon>
        <taxon>Nocardia</taxon>
    </lineage>
</organism>
<dbReference type="EMBL" id="JACHIT010000001">
    <property type="protein sequence ID" value="MBB5911290.1"/>
    <property type="molecule type" value="Genomic_DNA"/>
</dbReference>
<name>A0A7W9P8G6_9NOCA</name>
<evidence type="ECO:0000313" key="3">
    <source>
        <dbReference type="Proteomes" id="UP000540412"/>
    </source>
</evidence>
<proteinExistence type="predicted"/>
<feature type="chain" id="PRO_5030685286" description="Ig-like domain-containing protein" evidence="1">
    <location>
        <begin position="29"/>
        <end position="133"/>
    </location>
</feature>
<reference evidence="2 3" key="1">
    <citation type="submission" date="2020-08" db="EMBL/GenBank/DDBJ databases">
        <title>Sequencing the genomes of 1000 actinobacteria strains.</title>
        <authorList>
            <person name="Klenk H.-P."/>
        </authorList>
    </citation>
    <scope>NUCLEOTIDE SEQUENCE [LARGE SCALE GENOMIC DNA]</scope>
    <source>
        <strain evidence="2 3">DSM 43582</strain>
    </source>
</reference>
<evidence type="ECO:0000313" key="2">
    <source>
        <dbReference type="EMBL" id="MBB5911290.1"/>
    </source>
</evidence>